<protein>
    <recommendedName>
        <fullName evidence="5">Pilus assembly protein TadD</fullName>
    </recommendedName>
</protein>
<feature type="signal peptide" evidence="2">
    <location>
        <begin position="1"/>
        <end position="24"/>
    </location>
</feature>
<name>A0A133XDT8_9RHOO</name>
<keyword evidence="1" id="KW-0802">TPR repeat</keyword>
<dbReference type="SUPFAM" id="SSF48452">
    <property type="entry name" value="TPR-like"/>
    <property type="match status" value="3"/>
</dbReference>
<feature type="chain" id="PRO_5007459534" description="Pilus assembly protein TadD" evidence="2">
    <location>
        <begin position="25"/>
        <end position="574"/>
    </location>
</feature>
<dbReference type="Pfam" id="PF13432">
    <property type="entry name" value="TPR_16"/>
    <property type="match status" value="2"/>
</dbReference>
<reference evidence="3 4" key="1">
    <citation type="submission" date="2015-12" db="EMBL/GenBank/DDBJ databases">
        <title>Nitrous oxide reduction kinetics distinguish bacteria harboring typical versus atypical NosZ.</title>
        <authorList>
            <person name="Yoon S."/>
            <person name="Nissen S."/>
            <person name="Park D."/>
            <person name="Sanford R.A."/>
            <person name="Loeffler F.E."/>
        </authorList>
    </citation>
    <scope>NUCLEOTIDE SEQUENCE [LARGE SCALE GENOMIC DNA]</scope>
    <source>
        <strain evidence="3 4">ATCC BAA-841</strain>
    </source>
</reference>
<sequence length="574" mass="63369">MQPKSIVAALMLALGISHGPFSQAAGETPPKPAAKRSLAQGAMRSASEDLLARTVFQSLLGDFALQRGDVKLGLDAWSDLALRTRDPQAIARAVEVAGFARQYDKALELTKLWLEVEPDSAKARQTESSLLVMANRIDELAPQLATLLEKDPANLPSNLLHLNRILARHTDKKAVQRLVDRVASPYDGIPEAHFAMAQAAANAGDNLRALNETEKALILRPDWEVAALARAQLQARQSTTTAIDSLSGFVSRNENARDARLTLARLLISEKHYNEARVHFDRLIKDNPDNPEVIYPVAMLALQQGDATTGRQQLEKLLQTDFPDKSTIHFFLGQLDEEQKKPDAALVHYRQVNSGDQYIPARARAAQILQRQGRIEEARALLHDSSGNSAEKTQLLLAEAQLLREAGRNDEALTLLESALARQPDSPELLYEAALLAERVGKPELLESHLKHLIKLKPDHAHALNALGYSLAERNIRLDEAESLIAKALRLAPEDPFIMDSMGWVQYRQGKLSEALKTLEAAYAIKADPEIAAHLGEVLWQLDRKDGARRLLQEAAKQHPDNDVLSGTIKKLLP</sequence>
<evidence type="ECO:0000256" key="1">
    <source>
        <dbReference type="PROSITE-ProRule" id="PRU00339"/>
    </source>
</evidence>
<evidence type="ECO:0000313" key="4">
    <source>
        <dbReference type="Proteomes" id="UP000070186"/>
    </source>
</evidence>
<accession>A0A133XDT8</accession>
<feature type="repeat" description="TPR" evidence="1">
    <location>
        <begin position="257"/>
        <end position="290"/>
    </location>
</feature>
<dbReference type="InterPro" id="IPR019734">
    <property type="entry name" value="TPR_rpt"/>
</dbReference>
<dbReference type="Proteomes" id="UP000070186">
    <property type="component" value="Unassembled WGS sequence"/>
</dbReference>
<gene>
    <name evidence="3" type="ORF">AT959_20045</name>
</gene>
<keyword evidence="2" id="KW-0732">Signal</keyword>
<dbReference type="PANTHER" id="PTHR12558:SF13">
    <property type="entry name" value="CELL DIVISION CYCLE PROTEIN 27 HOMOLOG"/>
    <property type="match status" value="1"/>
</dbReference>
<dbReference type="STRING" id="281362.AT959_20045"/>
<dbReference type="AlphaFoldDB" id="A0A133XDT8"/>
<proteinExistence type="predicted"/>
<comment type="caution">
    <text evidence="3">The sequence shown here is derived from an EMBL/GenBank/DDBJ whole genome shotgun (WGS) entry which is preliminary data.</text>
</comment>
<dbReference type="Pfam" id="PF13428">
    <property type="entry name" value="TPR_14"/>
    <property type="match status" value="1"/>
</dbReference>
<dbReference type="EMBL" id="LODL01000040">
    <property type="protein sequence ID" value="KXB29104.1"/>
    <property type="molecule type" value="Genomic_DNA"/>
</dbReference>
<dbReference type="RefSeq" id="WP_066887411.1">
    <property type="nucleotide sequence ID" value="NZ_LODL01000040.1"/>
</dbReference>
<organism evidence="3 4">
    <name type="scientific">Dechloromonas denitrificans</name>
    <dbReference type="NCBI Taxonomy" id="281362"/>
    <lineage>
        <taxon>Bacteria</taxon>
        <taxon>Pseudomonadati</taxon>
        <taxon>Pseudomonadota</taxon>
        <taxon>Betaproteobacteria</taxon>
        <taxon>Rhodocyclales</taxon>
        <taxon>Azonexaceae</taxon>
        <taxon>Dechloromonas</taxon>
    </lineage>
</organism>
<dbReference type="PROSITE" id="PS50005">
    <property type="entry name" value="TPR"/>
    <property type="match status" value="1"/>
</dbReference>
<dbReference type="Gene3D" id="1.25.40.10">
    <property type="entry name" value="Tetratricopeptide repeat domain"/>
    <property type="match status" value="2"/>
</dbReference>
<evidence type="ECO:0008006" key="5">
    <source>
        <dbReference type="Google" id="ProtNLM"/>
    </source>
</evidence>
<dbReference type="SMART" id="SM00028">
    <property type="entry name" value="TPR"/>
    <property type="match status" value="6"/>
</dbReference>
<dbReference type="Pfam" id="PF14559">
    <property type="entry name" value="TPR_19"/>
    <property type="match status" value="2"/>
</dbReference>
<evidence type="ECO:0000313" key="3">
    <source>
        <dbReference type="EMBL" id="KXB29104.1"/>
    </source>
</evidence>
<evidence type="ECO:0000256" key="2">
    <source>
        <dbReference type="SAM" id="SignalP"/>
    </source>
</evidence>
<dbReference type="InterPro" id="IPR011990">
    <property type="entry name" value="TPR-like_helical_dom_sf"/>
</dbReference>
<dbReference type="PANTHER" id="PTHR12558">
    <property type="entry name" value="CELL DIVISION CYCLE 16,23,27"/>
    <property type="match status" value="1"/>
</dbReference>
<keyword evidence="4" id="KW-1185">Reference proteome</keyword>